<comment type="caution">
    <text evidence="1">The sequence shown here is derived from an EMBL/GenBank/DDBJ whole genome shotgun (WGS) entry which is preliminary data.</text>
</comment>
<proteinExistence type="predicted"/>
<dbReference type="EMBL" id="CAMAPF010000208">
    <property type="protein sequence ID" value="CAH9113440.1"/>
    <property type="molecule type" value="Genomic_DNA"/>
</dbReference>
<sequence>MGDLFKHNLPGIICWFIWKAYSAHTWGTVPIPTKKVLIYQIKHHTQPWSANFSKMKQRRIETYLIQEGMIAHNFTYGRPMFHRWKRPQGEYKLNVDASFSYDSSAGGAIFRDKLKGGDDLGDTISNQC</sequence>
<organism evidence="1 2">
    <name type="scientific">Cuscuta epithymum</name>
    <dbReference type="NCBI Taxonomy" id="186058"/>
    <lineage>
        <taxon>Eukaryota</taxon>
        <taxon>Viridiplantae</taxon>
        <taxon>Streptophyta</taxon>
        <taxon>Embryophyta</taxon>
        <taxon>Tracheophyta</taxon>
        <taxon>Spermatophyta</taxon>
        <taxon>Magnoliopsida</taxon>
        <taxon>eudicotyledons</taxon>
        <taxon>Gunneridae</taxon>
        <taxon>Pentapetalae</taxon>
        <taxon>asterids</taxon>
        <taxon>lamiids</taxon>
        <taxon>Solanales</taxon>
        <taxon>Convolvulaceae</taxon>
        <taxon>Cuscuteae</taxon>
        <taxon>Cuscuta</taxon>
        <taxon>Cuscuta subgen. Cuscuta</taxon>
    </lineage>
</organism>
<dbReference type="Proteomes" id="UP001152523">
    <property type="component" value="Unassembled WGS sequence"/>
</dbReference>
<evidence type="ECO:0000313" key="1">
    <source>
        <dbReference type="EMBL" id="CAH9113440.1"/>
    </source>
</evidence>
<evidence type="ECO:0000313" key="2">
    <source>
        <dbReference type="Proteomes" id="UP001152523"/>
    </source>
</evidence>
<keyword evidence="2" id="KW-1185">Reference proteome</keyword>
<name>A0AAV0DZC4_9ASTE</name>
<dbReference type="AlphaFoldDB" id="A0AAV0DZC4"/>
<gene>
    <name evidence="1" type="ORF">CEPIT_LOCUS20305</name>
</gene>
<reference evidence="1" key="1">
    <citation type="submission" date="2022-07" db="EMBL/GenBank/DDBJ databases">
        <authorList>
            <person name="Macas J."/>
            <person name="Novak P."/>
            <person name="Neumann P."/>
        </authorList>
    </citation>
    <scope>NUCLEOTIDE SEQUENCE</scope>
</reference>
<accession>A0AAV0DZC4</accession>
<protein>
    <submittedName>
        <fullName evidence="1">Uncharacterized protein</fullName>
    </submittedName>
</protein>